<name>A0A2N6N876_BEABA</name>
<dbReference type="AlphaFoldDB" id="A0A2N6N876"/>
<protein>
    <submittedName>
        <fullName evidence="2">Uncharacterized protein</fullName>
    </submittedName>
</protein>
<accession>A0A2N6N876</accession>
<comment type="caution">
    <text evidence="2">The sequence shown here is derived from an EMBL/GenBank/DDBJ whole genome shotgun (WGS) entry which is preliminary data.</text>
</comment>
<reference evidence="2 3" key="1">
    <citation type="journal article" date="2016" name="Appl. Microbiol. Biotechnol.">
        <title>Characterization of T-DNA insertion mutants with decreased virulence in the entomopathogenic fungus Beauveria bassiana JEF-007.</title>
        <authorList>
            <person name="Kim S."/>
            <person name="Lee S.J."/>
            <person name="Nai Y.S."/>
            <person name="Yu J.S."/>
            <person name="Lee M.R."/>
            <person name="Yang Y.T."/>
            <person name="Kim J.S."/>
        </authorList>
    </citation>
    <scope>NUCLEOTIDE SEQUENCE [LARGE SCALE GENOMIC DNA]</scope>
    <source>
        <strain evidence="2 3">JEF-007</strain>
    </source>
</reference>
<feature type="region of interest" description="Disordered" evidence="1">
    <location>
        <begin position="1"/>
        <end position="26"/>
    </location>
</feature>
<dbReference type="Proteomes" id="UP000235728">
    <property type="component" value="Unassembled WGS sequence"/>
</dbReference>
<evidence type="ECO:0000313" key="2">
    <source>
        <dbReference type="EMBL" id="PMB63466.1"/>
    </source>
</evidence>
<gene>
    <name evidence="2" type="ORF">BM221_010686</name>
</gene>
<feature type="compositionally biased region" description="Basic and acidic residues" evidence="1">
    <location>
        <begin position="192"/>
        <end position="204"/>
    </location>
</feature>
<proteinExistence type="predicted"/>
<organism evidence="2 3">
    <name type="scientific">Beauveria bassiana</name>
    <name type="common">White muscardine disease fungus</name>
    <name type="synonym">Tritirachium shiotae</name>
    <dbReference type="NCBI Taxonomy" id="176275"/>
    <lineage>
        <taxon>Eukaryota</taxon>
        <taxon>Fungi</taxon>
        <taxon>Dikarya</taxon>
        <taxon>Ascomycota</taxon>
        <taxon>Pezizomycotina</taxon>
        <taxon>Sordariomycetes</taxon>
        <taxon>Hypocreomycetidae</taxon>
        <taxon>Hypocreales</taxon>
        <taxon>Cordycipitaceae</taxon>
        <taxon>Beauveria</taxon>
    </lineage>
</organism>
<evidence type="ECO:0000313" key="3">
    <source>
        <dbReference type="Proteomes" id="UP000235728"/>
    </source>
</evidence>
<feature type="region of interest" description="Disordered" evidence="1">
    <location>
        <begin position="155"/>
        <end position="242"/>
    </location>
</feature>
<evidence type="ECO:0000256" key="1">
    <source>
        <dbReference type="SAM" id="MobiDB-lite"/>
    </source>
</evidence>
<sequence length="242" mass="25967">MLSTTCHPEPRQADSANSHSAAFPHDPRRRLEALTESRDTSCYNRTFIAYANQPKLAPQIINVNIPSPAHSPLFLPPSLLSLAHHVPVSPTPDAASPFQESPVAPARQLTPSLQAGPVPYPPRRHTASSARDFPLALRLDTACGPAAAAPFPQQECSYNSVDSDDDMGPPLPSASSSVLRERYFPSDEEGEEGGRPRWPSEHGLRRGLIPGEASTKPDTSLSKPGEGVVRSVSCELLTGPTE</sequence>
<dbReference type="EMBL" id="MRVG01000021">
    <property type="protein sequence ID" value="PMB63466.1"/>
    <property type="molecule type" value="Genomic_DNA"/>
</dbReference>